<feature type="transmembrane region" description="Helical" evidence="2">
    <location>
        <begin position="44"/>
        <end position="65"/>
    </location>
</feature>
<keyword evidence="2" id="KW-0472">Membrane</keyword>
<comment type="similarity">
    <text evidence="1">Belongs to the multi antimicrobial extrusion (MATE) (TC 2.A.66.1) family.</text>
</comment>
<evidence type="ECO:0000313" key="3">
    <source>
        <dbReference type="EMBL" id="CAE7029168.1"/>
    </source>
</evidence>
<dbReference type="OrthoDB" id="2126698at2759"/>
<dbReference type="EMBL" id="CAJNDS010000213">
    <property type="protein sequence ID" value="CAE7029168.1"/>
    <property type="molecule type" value="Genomic_DNA"/>
</dbReference>
<keyword evidence="2" id="KW-1133">Transmembrane helix</keyword>
<protein>
    <submittedName>
        <fullName evidence="3">DTX15 protein</fullName>
    </submittedName>
</protein>
<dbReference type="GO" id="GO:0016020">
    <property type="term" value="C:membrane"/>
    <property type="evidence" value="ECO:0007669"/>
    <property type="project" value="InterPro"/>
</dbReference>
<feature type="transmembrane region" description="Helical" evidence="2">
    <location>
        <begin position="177"/>
        <end position="201"/>
    </location>
</feature>
<feature type="transmembrane region" description="Helical" evidence="2">
    <location>
        <begin position="20"/>
        <end position="38"/>
    </location>
</feature>
<proteinExistence type="inferred from homology"/>
<keyword evidence="4" id="KW-1185">Reference proteome</keyword>
<dbReference type="Pfam" id="PF01554">
    <property type="entry name" value="MatE"/>
    <property type="match status" value="1"/>
</dbReference>
<evidence type="ECO:0000256" key="2">
    <source>
        <dbReference type="SAM" id="Phobius"/>
    </source>
</evidence>
<dbReference type="Proteomes" id="UP000604046">
    <property type="component" value="Unassembled WGS sequence"/>
</dbReference>
<evidence type="ECO:0000256" key="1">
    <source>
        <dbReference type="ARBA" id="ARBA00010199"/>
    </source>
</evidence>
<gene>
    <name evidence="3" type="primary">DTX15</name>
    <name evidence="3" type="ORF">SNAT2548_LOCUS3482</name>
</gene>
<dbReference type="GO" id="GO:0015297">
    <property type="term" value="F:antiporter activity"/>
    <property type="evidence" value="ECO:0007669"/>
    <property type="project" value="InterPro"/>
</dbReference>
<reference evidence="3" key="1">
    <citation type="submission" date="2021-02" db="EMBL/GenBank/DDBJ databases">
        <authorList>
            <person name="Dougan E. K."/>
            <person name="Rhodes N."/>
            <person name="Thang M."/>
            <person name="Chan C."/>
        </authorList>
    </citation>
    <scope>NUCLEOTIDE SEQUENCE</scope>
</reference>
<feature type="transmembrane region" description="Helical" evidence="2">
    <location>
        <begin position="213"/>
        <end position="234"/>
    </location>
</feature>
<dbReference type="InterPro" id="IPR002528">
    <property type="entry name" value="MATE_fam"/>
</dbReference>
<accession>A0A812IB70</accession>
<dbReference type="PANTHER" id="PTHR11206">
    <property type="entry name" value="MULTIDRUG RESISTANCE PROTEIN"/>
    <property type="match status" value="1"/>
</dbReference>
<feature type="transmembrane region" description="Helical" evidence="2">
    <location>
        <begin position="241"/>
        <end position="263"/>
    </location>
</feature>
<keyword evidence="2" id="KW-0812">Transmembrane</keyword>
<sequence>MVTICLENWLAAQRVTKVQGTGGIILLAGFVPVCWFLVQPLSLGINGAAIATSLGHLFLMLWMVAQTFLAMRSSLKMSWQGPSRRAFADWYPFLRLAVASLFVISKRWASEIIVLLAGTLPDPEANLAAMTIFANTCLLLSMPPLSLGCAGNTRVSNELGAGSPCAAHFAAKVNYSLGLCLASVLSAAMLAGRCIWIHLITCDHEVLHHTKQILLICPLYVALDCMCTVTNGTLKGCGRQLLLAPVVSASYFLIGIPSAWLFAWPGQMSARGLALGSSIGTFAHCVAVSVILWTTNWVLMSRVARERAQAKPLLLR</sequence>
<comment type="caution">
    <text evidence="3">The sequence shown here is derived from an EMBL/GenBank/DDBJ whole genome shotgun (WGS) entry which is preliminary data.</text>
</comment>
<organism evidence="3 4">
    <name type="scientific">Symbiodinium natans</name>
    <dbReference type="NCBI Taxonomy" id="878477"/>
    <lineage>
        <taxon>Eukaryota</taxon>
        <taxon>Sar</taxon>
        <taxon>Alveolata</taxon>
        <taxon>Dinophyceae</taxon>
        <taxon>Suessiales</taxon>
        <taxon>Symbiodiniaceae</taxon>
        <taxon>Symbiodinium</taxon>
    </lineage>
</organism>
<dbReference type="GO" id="GO:0042910">
    <property type="term" value="F:xenobiotic transmembrane transporter activity"/>
    <property type="evidence" value="ECO:0007669"/>
    <property type="project" value="InterPro"/>
</dbReference>
<name>A0A812IB70_9DINO</name>
<feature type="transmembrane region" description="Helical" evidence="2">
    <location>
        <begin position="275"/>
        <end position="299"/>
    </location>
</feature>
<dbReference type="AlphaFoldDB" id="A0A812IB70"/>
<evidence type="ECO:0000313" key="4">
    <source>
        <dbReference type="Proteomes" id="UP000604046"/>
    </source>
</evidence>